<name>A0AAU7JMA4_9HYPH</name>
<feature type="transmembrane region" description="Helical" evidence="7">
    <location>
        <begin position="42"/>
        <end position="61"/>
    </location>
</feature>
<dbReference type="InterPro" id="IPR007341">
    <property type="entry name" value="Transgly_assoc"/>
</dbReference>
<evidence type="ECO:0000256" key="1">
    <source>
        <dbReference type="ARBA" id="ARBA00004651"/>
    </source>
</evidence>
<evidence type="ECO:0000256" key="7">
    <source>
        <dbReference type="SAM" id="Phobius"/>
    </source>
</evidence>
<dbReference type="SUPFAM" id="SSF103473">
    <property type="entry name" value="MFS general substrate transporter"/>
    <property type="match status" value="1"/>
</dbReference>
<evidence type="ECO:0000256" key="2">
    <source>
        <dbReference type="ARBA" id="ARBA00011006"/>
    </source>
</evidence>
<feature type="transmembrane region" description="Helical" evidence="7">
    <location>
        <begin position="67"/>
        <end position="86"/>
    </location>
</feature>
<dbReference type="GO" id="GO:0005886">
    <property type="term" value="C:plasma membrane"/>
    <property type="evidence" value="ECO:0007669"/>
    <property type="project" value="UniProtKB-SubCell"/>
</dbReference>
<proteinExistence type="inferred from homology"/>
<sequence>MDSTTYSALGNPNMGFFTMLLVGVLAGWIAEKITESRHGLFTNLLVGIAGSFVGGKIAELLNVPVFGFFRTLVAAVIGAVLVLWIWRKVRGQPQGY</sequence>
<evidence type="ECO:0000256" key="5">
    <source>
        <dbReference type="ARBA" id="ARBA00022989"/>
    </source>
</evidence>
<gene>
    <name evidence="8" type="ORF">ABEG18_11250</name>
</gene>
<keyword evidence="6 7" id="KW-0472">Membrane</keyword>
<evidence type="ECO:0000313" key="8">
    <source>
        <dbReference type="EMBL" id="XBO41300.1"/>
    </source>
</evidence>
<evidence type="ECO:0000256" key="3">
    <source>
        <dbReference type="ARBA" id="ARBA00022475"/>
    </source>
</evidence>
<dbReference type="EMBL" id="CP157484">
    <property type="protein sequence ID" value="XBO41300.1"/>
    <property type="molecule type" value="Genomic_DNA"/>
</dbReference>
<dbReference type="PANTHER" id="PTHR33884:SF3">
    <property type="entry name" value="UPF0410 PROTEIN YMGE"/>
    <property type="match status" value="1"/>
</dbReference>
<dbReference type="InterPro" id="IPR036259">
    <property type="entry name" value="MFS_trans_sf"/>
</dbReference>
<dbReference type="PANTHER" id="PTHR33884">
    <property type="entry name" value="UPF0410 PROTEIN YMGE"/>
    <property type="match status" value="1"/>
</dbReference>
<protein>
    <submittedName>
        <fullName evidence="8">GlsB/YeaQ/YmgE family stress response membrane protein</fullName>
    </submittedName>
</protein>
<keyword evidence="5 7" id="KW-1133">Transmembrane helix</keyword>
<dbReference type="RefSeq" id="WP_406858150.1">
    <property type="nucleotide sequence ID" value="NZ_CP157484.1"/>
</dbReference>
<comment type="similarity">
    <text evidence="2">Belongs to the UPF0410 family.</text>
</comment>
<keyword evidence="3" id="KW-1003">Cell membrane</keyword>
<feature type="transmembrane region" description="Helical" evidence="7">
    <location>
        <begin position="12"/>
        <end position="30"/>
    </location>
</feature>
<reference evidence="8" key="1">
    <citation type="submission" date="2024-05" db="EMBL/GenBank/DDBJ databases">
        <authorList>
            <person name="Kim S."/>
            <person name="Heo J."/>
            <person name="Choi H."/>
            <person name="Choi Y."/>
            <person name="Kwon S.-W."/>
            <person name="Kim Y."/>
        </authorList>
    </citation>
    <scope>NUCLEOTIDE SEQUENCE</scope>
    <source>
        <strain evidence="8">KACC 23698</strain>
    </source>
</reference>
<evidence type="ECO:0000256" key="4">
    <source>
        <dbReference type="ARBA" id="ARBA00022692"/>
    </source>
</evidence>
<accession>A0AAU7JMA4</accession>
<organism evidence="8">
    <name type="scientific">Alsobacter sp. KACC 23698</name>
    <dbReference type="NCBI Taxonomy" id="3149229"/>
    <lineage>
        <taxon>Bacteria</taxon>
        <taxon>Pseudomonadati</taxon>
        <taxon>Pseudomonadota</taxon>
        <taxon>Alphaproteobacteria</taxon>
        <taxon>Hyphomicrobiales</taxon>
        <taxon>Alsobacteraceae</taxon>
        <taxon>Alsobacter</taxon>
    </lineage>
</organism>
<keyword evidence="4 7" id="KW-0812">Transmembrane</keyword>
<comment type="subcellular location">
    <subcellularLocation>
        <location evidence="1">Cell membrane</location>
        <topology evidence="1">Multi-pass membrane protein</topology>
    </subcellularLocation>
</comment>
<dbReference type="AlphaFoldDB" id="A0AAU7JMA4"/>
<dbReference type="Pfam" id="PF04226">
    <property type="entry name" value="Transgly_assoc"/>
    <property type="match status" value="1"/>
</dbReference>
<evidence type="ECO:0000256" key="6">
    <source>
        <dbReference type="ARBA" id="ARBA00023136"/>
    </source>
</evidence>